<dbReference type="Pfam" id="PF01610">
    <property type="entry name" value="DDE_Tnp_ISL3"/>
    <property type="match status" value="1"/>
</dbReference>
<dbReference type="Pfam" id="PF13542">
    <property type="entry name" value="HTH_Tnp_ISL3"/>
    <property type="match status" value="1"/>
</dbReference>
<dbReference type="PANTHER" id="PTHR33498">
    <property type="entry name" value="TRANSPOSASE FOR INSERTION SEQUENCE ELEMENT IS1557"/>
    <property type="match status" value="1"/>
</dbReference>
<feature type="domain" description="Transposase IS204/IS1001/IS1096/IS1165 zinc-finger" evidence="3">
    <location>
        <begin position="40"/>
        <end position="86"/>
    </location>
</feature>
<dbReference type="Pfam" id="PF14690">
    <property type="entry name" value="Zn_ribbon_ISL3"/>
    <property type="match status" value="1"/>
</dbReference>
<reference evidence="5" key="1">
    <citation type="journal article" date="2019" name="Int. J. Syst. Evol. Microbiol.">
        <title>The Global Catalogue of Microorganisms (GCM) 10K type strain sequencing project: providing services to taxonomists for standard genome sequencing and annotation.</title>
        <authorList>
            <consortium name="The Broad Institute Genomics Platform"/>
            <consortium name="The Broad Institute Genome Sequencing Center for Infectious Disease"/>
            <person name="Wu L."/>
            <person name="Ma J."/>
        </authorList>
    </citation>
    <scope>NUCLEOTIDE SEQUENCE [LARGE SCALE GENOMIC DNA]</scope>
    <source>
        <strain evidence="5">CGMCC 1.12791</strain>
    </source>
</reference>
<organism evidence="4 5">
    <name type="scientific">Nocardioides flavus</name>
    <name type="common">ex Wang et al. 2016</name>
    <dbReference type="NCBI Taxonomy" id="2058780"/>
    <lineage>
        <taxon>Bacteria</taxon>
        <taxon>Bacillati</taxon>
        <taxon>Actinomycetota</taxon>
        <taxon>Actinomycetes</taxon>
        <taxon>Propionibacteriales</taxon>
        <taxon>Nocardioidaceae</taxon>
        <taxon>Nocardioides</taxon>
    </lineage>
</organism>
<feature type="domain" description="Transposase IS204/IS1001/IS1096/IS1165 DDE" evidence="1">
    <location>
        <begin position="162"/>
        <end position="414"/>
    </location>
</feature>
<dbReference type="RefSeq" id="WP_191281338.1">
    <property type="nucleotide sequence ID" value="NZ_BNAD01000030.1"/>
</dbReference>
<protein>
    <submittedName>
        <fullName evidence="4">Transposase for insertion sequence element IS1557</fullName>
    </submittedName>
</protein>
<comment type="caution">
    <text evidence="4">The sequence shown here is derived from an EMBL/GenBank/DDBJ whole genome shotgun (WGS) entry which is preliminary data.</text>
</comment>
<keyword evidence="5" id="KW-1185">Reference proteome</keyword>
<dbReference type="EMBL" id="BNAD01000030">
    <property type="protein sequence ID" value="GHE19477.1"/>
    <property type="molecule type" value="Genomic_DNA"/>
</dbReference>
<dbReference type="PANTHER" id="PTHR33498:SF1">
    <property type="entry name" value="TRANSPOSASE FOR INSERTION SEQUENCE ELEMENT IS1557"/>
    <property type="match status" value="1"/>
</dbReference>
<sequence length="432" mass="48582">MPGVSLWRGLLGLEHTAIENVTKDPDGSLVFHVRPMARRQGRCGRCRRRCPRYDAGSSRRRWRTLDHGIAMAFLEADAPRVRCPAHGVVVAHVPWAAHGAGHTHTFDQQAAWLVVRTSKTAVTELMRIAWRTVGAIVDRVWTRIQAEHGGPAGDQLEGLRRIGIDEISYRRGQLYLTVVVDHDSGHLVWAEPGRDRDTLRRFFDDLGVERSSLITHVSADQAGWISHVVTERCPTAIQCADPFHVIKWANQALGNVRARAWRTARAGGATHKNGIEHGRQRRDSTGAARELRDARHALWKNPEDLTCRQQQRLDWIAATHPELWEAYRLKEGLRLLLRMRGRPGLDALDEWLAWATHSGVPEMTHLAARITAIRERVEATLTHGLSNALVESVNTKIRLLTRIAFGFHSPQPLIALAMLSRGPYRPALPSRA</sequence>
<feature type="domain" description="Transposase IS204/IS1001/IS1096/IS1165 helix-turn-helix" evidence="2">
    <location>
        <begin position="92"/>
        <end position="141"/>
    </location>
</feature>
<evidence type="ECO:0000313" key="5">
    <source>
        <dbReference type="Proteomes" id="UP000597341"/>
    </source>
</evidence>
<dbReference type="InterPro" id="IPR029261">
    <property type="entry name" value="Transposase_Znf"/>
</dbReference>
<evidence type="ECO:0000259" key="3">
    <source>
        <dbReference type="Pfam" id="PF14690"/>
    </source>
</evidence>
<gene>
    <name evidence="4" type="ORF">GCM10011376_40870</name>
</gene>
<dbReference type="InterPro" id="IPR002560">
    <property type="entry name" value="Transposase_DDE"/>
</dbReference>
<evidence type="ECO:0000259" key="1">
    <source>
        <dbReference type="Pfam" id="PF01610"/>
    </source>
</evidence>
<dbReference type="Proteomes" id="UP000597341">
    <property type="component" value="Unassembled WGS sequence"/>
</dbReference>
<dbReference type="NCBIfam" id="NF033550">
    <property type="entry name" value="transpos_ISL3"/>
    <property type="match status" value="1"/>
</dbReference>
<dbReference type="InterPro" id="IPR047951">
    <property type="entry name" value="Transpos_ISL3"/>
</dbReference>
<name>A0ABQ3HS53_9ACTN</name>
<proteinExistence type="predicted"/>
<accession>A0ABQ3HS53</accession>
<dbReference type="InterPro" id="IPR032877">
    <property type="entry name" value="Transposase_HTH"/>
</dbReference>
<evidence type="ECO:0000313" key="4">
    <source>
        <dbReference type="EMBL" id="GHE19477.1"/>
    </source>
</evidence>
<evidence type="ECO:0000259" key="2">
    <source>
        <dbReference type="Pfam" id="PF13542"/>
    </source>
</evidence>